<keyword evidence="2" id="KW-1185">Reference proteome</keyword>
<organism evidence="1 2">
    <name type="scientific">Winogradskyella ouciana</name>
    <dbReference type="NCBI Taxonomy" id="2608631"/>
    <lineage>
        <taxon>Bacteria</taxon>
        <taxon>Pseudomonadati</taxon>
        <taxon>Bacteroidota</taxon>
        <taxon>Flavobacteriia</taxon>
        <taxon>Flavobacteriales</taxon>
        <taxon>Flavobacteriaceae</taxon>
        <taxon>Winogradskyella</taxon>
    </lineage>
</organism>
<dbReference type="Proteomes" id="UP000447545">
    <property type="component" value="Unassembled WGS sequence"/>
</dbReference>
<dbReference type="RefSeq" id="WP_155089192.1">
    <property type="nucleotide sequence ID" value="NZ_WJYA01000005.1"/>
</dbReference>
<sequence length="225" mass="25228">MKKTKHLLLVAICITFVTMSYGQHKRYAIKNGIGIQGGITQFDIITDNFKTKSNTGFLGGLTASVNIPHKWYNVSYNIQLSENNIDILGETPATAREEYIEYKMLTAQLSFLWHVKLISSNVTLDLGPMLQYNSELELKDDSKEGFLVTGYDNLFTEDISDISKFNVNGAVGLSAGFGSFRLRAQYVYGFTNILGKLNDNDFNLNNSDRFKGNQSLLVFTALITF</sequence>
<protein>
    <recommendedName>
        <fullName evidence="3">Outer membrane protein beta-barrel domain-containing protein</fullName>
    </recommendedName>
</protein>
<reference evidence="1 2" key="1">
    <citation type="submission" date="2019-11" db="EMBL/GenBank/DDBJ databases">
        <title>Winogradskyella ouciana sp. nov., isolated from the hadal seawater of the Mariana Trench.</title>
        <authorList>
            <person name="Liu R."/>
        </authorList>
    </citation>
    <scope>NUCLEOTIDE SEQUENCE [LARGE SCALE GENOMIC DNA]</scope>
    <source>
        <strain evidence="1 2">ZXX205</strain>
    </source>
</reference>
<evidence type="ECO:0000313" key="2">
    <source>
        <dbReference type="Proteomes" id="UP000447545"/>
    </source>
</evidence>
<gene>
    <name evidence="1" type="ORF">F1003_09600</name>
</gene>
<dbReference type="EMBL" id="WJYA01000005">
    <property type="protein sequence ID" value="MTE27178.1"/>
    <property type="molecule type" value="Genomic_DNA"/>
</dbReference>
<comment type="caution">
    <text evidence="1">The sequence shown here is derived from an EMBL/GenBank/DDBJ whole genome shotgun (WGS) entry which is preliminary data.</text>
</comment>
<name>A0A7K1GFK1_9FLAO</name>
<proteinExistence type="predicted"/>
<accession>A0A7K1GFK1</accession>
<dbReference type="AlphaFoldDB" id="A0A7K1GFK1"/>
<evidence type="ECO:0000313" key="1">
    <source>
        <dbReference type="EMBL" id="MTE27178.1"/>
    </source>
</evidence>
<evidence type="ECO:0008006" key="3">
    <source>
        <dbReference type="Google" id="ProtNLM"/>
    </source>
</evidence>